<dbReference type="KEGG" id="lgi:LOTGIDRAFT_237739"/>
<feature type="repeat" description="ANK" evidence="3">
    <location>
        <begin position="104"/>
        <end position="140"/>
    </location>
</feature>
<keyword evidence="1" id="KW-0677">Repeat</keyword>
<dbReference type="PROSITE" id="PS50088">
    <property type="entry name" value="ANK_REPEAT"/>
    <property type="match status" value="2"/>
</dbReference>
<dbReference type="AlphaFoldDB" id="V4AZY5"/>
<dbReference type="STRING" id="225164.V4AZY5"/>
<dbReference type="HOGENOM" id="CLU_049239_0_0_1"/>
<dbReference type="RefSeq" id="XP_009045976.1">
    <property type="nucleotide sequence ID" value="XM_009047728.1"/>
</dbReference>
<evidence type="ECO:0000256" key="3">
    <source>
        <dbReference type="PROSITE-ProRule" id="PRU00023"/>
    </source>
</evidence>
<dbReference type="Pfam" id="PF12796">
    <property type="entry name" value="Ank_2"/>
    <property type="match status" value="1"/>
</dbReference>
<dbReference type="GeneID" id="20250543"/>
<dbReference type="OMA" id="CMNGRES"/>
<sequence length="450" mass="50596">MSALRAGCHENDTILTRKITASFRDGGCHQKNVFLNSCLPKMVVVRKMSAFCDSRLVLAMDIPPPTQNRLVKTALHQAVLDCRLHQVRLLVSKHNVNIDSKDVNGRTPLMLTCFIENEDLGFKMAKIFLAAGSFMNIKDTLGRTALGYACLNGKEKIVNKILSEDILDINEPDNDGNTPLHHSCYSGNPRIVAMLANTYLRFGINIDRRNNLGYTALLIACKNGYYASAHMLLTKCRASPTLKDNEFYLNAGDWTKRSYEIKMKGSNHSVGNVSYGNRIAQQFAISFARQEKMYGRCWTPLCRHGTDTVSMSLDSSLRLPNICQQQYEKNLDENIIDGEDARRLLLNEIHETESSRPKSDKHASVRWAMGQPSTAKLRSLSVSKPNTRIPDMMTIFKAYSEQYQPDWRQIQTDTGSHKPSDVKADNNPTNQTIIKDDCVFPPITEPVTAS</sequence>
<evidence type="ECO:0000256" key="4">
    <source>
        <dbReference type="SAM" id="MobiDB-lite"/>
    </source>
</evidence>
<dbReference type="GO" id="GO:0006396">
    <property type="term" value="P:RNA processing"/>
    <property type="evidence" value="ECO:0007669"/>
    <property type="project" value="TreeGrafter"/>
</dbReference>
<keyword evidence="6" id="KW-1185">Reference proteome</keyword>
<dbReference type="PANTHER" id="PTHR24141">
    <property type="entry name" value="2-5A-DEPENDENT RIBONUCLEASE"/>
    <property type="match status" value="1"/>
</dbReference>
<dbReference type="InterPro" id="IPR036770">
    <property type="entry name" value="Ankyrin_rpt-contain_sf"/>
</dbReference>
<dbReference type="CTD" id="20250543"/>
<dbReference type="PANTHER" id="PTHR24141:SF1">
    <property type="entry name" value="2-5A-DEPENDENT RIBONUCLEASE"/>
    <property type="match status" value="1"/>
</dbReference>
<dbReference type="SUPFAM" id="SSF48403">
    <property type="entry name" value="Ankyrin repeat"/>
    <property type="match status" value="1"/>
</dbReference>
<protein>
    <submittedName>
        <fullName evidence="5">Uncharacterized protein</fullName>
    </submittedName>
</protein>
<organism evidence="5 6">
    <name type="scientific">Lottia gigantea</name>
    <name type="common">Giant owl limpet</name>
    <dbReference type="NCBI Taxonomy" id="225164"/>
    <lineage>
        <taxon>Eukaryota</taxon>
        <taxon>Metazoa</taxon>
        <taxon>Spiralia</taxon>
        <taxon>Lophotrochozoa</taxon>
        <taxon>Mollusca</taxon>
        <taxon>Gastropoda</taxon>
        <taxon>Patellogastropoda</taxon>
        <taxon>Lottioidea</taxon>
        <taxon>Lottiidae</taxon>
        <taxon>Lottia</taxon>
    </lineage>
</organism>
<dbReference type="EMBL" id="KB200049">
    <property type="protein sequence ID" value="ESP03303.1"/>
    <property type="molecule type" value="Genomic_DNA"/>
</dbReference>
<dbReference type="SMART" id="SM00248">
    <property type="entry name" value="ANK"/>
    <property type="match status" value="5"/>
</dbReference>
<dbReference type="InterPro" id="IPR002110">
    <property type="entry name" value="Ankyrin_rpt"/>
</dbReference>
<accession>V4AZY5</accession>
<feature type="repeat" description="ANK" evidence="3">
    <location>
        <begin position="175"/>
        <end position="211"/>
    </location>
</feature>
<dbReference type="PROSITE" id="PS50297">
    <property type="entry name" value="ANK_REP_REGION"/>
    <property type="match status" value="1"/>
</dbReference>
<dbReference type="Pfam" id="PF00023">
    <property type="entry name" value="Ank"/>
    <property type="match status" value="1"/>
</dbReference>
<evidence type="ECO:0000256" key="2">
    <source>
        <dbReference type="ARBA" id="ARBA00023043"/>
    </source>
</evidence>
<keyword evidence="2 3" id="KW-0040">ANK repeat</keyword>
<feature type="compositionally biased region" description="Basic and acidic residues" evidence="4">
    <location>
        <begin position="415"/>
        <end position="424"/>
    </location>
</feature>
<dbReference type="Gene3D" id="1.25.40.20">
    <property type="entry name" value="Ankyrin repeat-containing domain"/>
    <property type="match status" value="2"/>
</dbReference>
<dbReference type="Proteomes" id="UP000030746">
    <property type="component" value="Unassembled WGS sequence"/>
</dbReference>
<evidence type="ECO:0000313" key="5">
    <source>
        <dbReference type="EMBL" id="ESP03303.1"/>
    </source>
</evidence>
<feature type="region of interest" description="Disordered" evidence="4">
    <location>
        <begin position="411"/>
        <end position="434"/>
    </location>
</feature>
<reference evidence="5 6" key="1">
    <citation type="journal article" date="2013" name="Nature">
        <title>Insights into bilaterian evolution from three spiralian genomes.</title>
        <authorList>
            <person name="Simakov O."/>
            <person name="Marletaz F."/>
            <person name="Cho S.J."/>
            <person name="Edsinger-Gonzales E."/>
            <person name="Havlak P."/>
            <person name="Hellsten U."/>
            <person name="Kuo D.H."/>
            <person name="Larsson T."/>
            <person name="Lv J."/>
            <person name="Arendt D."/>
            <person name="Savage R."/>
            <person name="Osoegawa K."/>
            <person name="de Jong P."/>
            <person name="Grimwood J."/>
            <person name="Chapman J.A."/>
            <person name="Shapiro H."/>
            <person name="Aerts A."/>
            <person name="Otillar R.P."/>
            <person name="Terry A.Y."/>
            <person name="Boore J.L."/>
            <person name="Grigoriev I.V."/>
            <person name="Lindberg D.R."/>
            <person name="Seaver E.C."/>
            <person name="Weisblat D.A."/>
            <person name="Putnam N.H."/>
            <person name="Rokhsar D.S."/>
        </authorList>
    </citation>
    <scope>NUCLEOTIDE SEQUENCE [LARGE SCALE GENOMIC DNA]</scope>
</reference>
<gene>
    <name evidence="5" type="ORF">LOTGIDRAFT_237739</name>
</gene>
<evidence type="ECO:0000256" key="1">
    <source>
        <dbReference type="ARBA" id="ARBA00022737"/>
    </source>
</evidence>
<proteinExistence type="predicted"/>
<dbReference type="OrthoDB" id="5406014at2759"/>
<name>V4AZY5_LOTGI</name>
<dbReference type="GO" id="GO:0004540">
    <property type="term" value="F:RNA nuclease activity"/>
    <property type="evidence" value="ECO:0007669"/>
    <property type="project" value="TreeGrafter"/>
</dbReference>
<evidence type="ECO:0000313" key="6">
    <source>
        <dbReference type="Proteomes" id="UP000030746"/>
    </source>
</evidence>
<dbReference type="GO" id="GO:0003723">
    <property type="term" value="F:RNA binding"/>
    <property type="evidence" value="ECO:0007669"/>
    <property type="project" value="TreeGrafter"/>
</dbReference>